<evidence type="ECO:0000256" key="2">
    <source>
        <dbReference type="ARBA" id="ARBA00006432"/>
    </source>
</evidence>
<evidence type="ECO:0000313" key="8">
    <source>
        <dbReference type="EMBL" id="PQO44152.1"/>
    </source>
</evidence>
<dbReference type="OrthoDB" id="219272at2"/>
<dbReference type="Pfam" id="PF00550">
    <property type="entry name" value="PP-binding"/>
    <property type="match status" value="1"/>
</dbReference>
<comment type="similarity">
    <text evidence="2">Belongs to the ATP-dependent AMP-binding enzyme family.</text>
</comment>
<evidence type="ECO:0000256" key="6">
    <source>
        <dbReference type="ARBA" id="ARBA00022898"/>
    </source>
</evidence>
<dbReference type="GO" id="GO:0071766">
    <property type="term" value="P:Actinobacterium-type cell wall biogenesis"/>
    <property type="evidence" value="ECO:0007669"/>
    <property type="project" value="UniProtKB-ARBA"/>
</dbReference>
<dbReference type="Gene3D" id="3.40.640.10">
    <property type="entry name" value="Type I PLP-dependent aspartate aminotransferase-like (Major domain)"/>
    <property type="match status" value="1"/>
</dbReference>
<evidence type="ECO:0000256" key="1">
    <source>
        <dbReference type="ARBA" id="ARBA00001933"/>
    </source>
</evidence>
<organism evidence="8 9">
    <name type="scientific">Blastopirellula marina</name>
    <dbReference type="NCBI Taxonomy" id="124"/>
    <lineage>
        <taxon>Bacteria</taxon>
        <taxon>Pseudomonadati</taxon>
        <taxon>Planctomycetota</taxon>
        <taxon>Planctomycetia</taxon>
        <taxon>Pirellulales</taxon>
        <taxon>Pirellulaceae</taxon>
        <taxon>Blastopirellula</taxon>
    </lineage>
</organism>
<evidence type="ECO:0000313" key="9">
    <source>
        <dbReference type="Proteomes" id="UP000237819"/>
    </source>
</evidence>
<dbReference type="PROSITE" id="PS00012">
    <property type="entry name" value="PHOSPHOPANTETHEINE"/>
    <property type="match status" value="1"/>
</dbReference>
<dbReference type="GO" id="GO:0016874">
    <property type="term" value="F:ligase activity"/>
    <property type="evidence" value="ECO:0007669"/>
    <property type="project" value="UniProtKB-KW"/>
</dbReference>
<dbReference type="Gene3D" id="3.40.50.12780">
    <property type="entry name" value="N-terminal domain of ligase-like"/>
    <property type="match status" value="1"/>
</dbReference>
<dbReference type="InterPro" id="IPR015424">
    <property type="entry name" value="PyrdxlP-dep_Trfase"/>
</dbReference>
<accession>A0A2S8GI70</accession>
<dbReference type="GO" id="GO:0005886">
    <property type="term" value="C:plasma membrane"/>
    <property type="evidence" value="ECO:0007669"/>
    <property type="project" value="TreeGrafter"/>
</dbReference>
<dbReference type="InterPro" id="IPR001917">
    <property type="entry name" value="Aminotrans_II_pyridoxalP_BS"/>
</dbReference>
<dbReference type="InterPro" id="IPR006162">
    <property type="entry name" value="Ppantetheine_attach_site"/>
</dbReference>
<dbReference type="InterPro" id="IPR042099">
    <property type="entry name" value="ANL_N_sf"/>
</dbReference>
<reference evidence="8 9" key="1">
    <citation type="submission" date="2018-02" db="EMBL/GenBank/DDBJ databases">
        <title>Comparative genomes isolates from brazilian mangrove.</title>
        <authorList>
            <person name="Araujo J.E."/>
            <person name="Taketani R.G."/>
            <person name="Silva M.C.P."/>
            <person name="Loureco M.V."/>
            <person name="Andreote F.D."/>
        </authorList>
    </citation>
    <scope>NUCLEOTIDE SEQUENCE [LARGE SCALE GENOMIC DNA]</scope>
    <source>
        <strain evidence="8 9">Nap-Phe MGV</strain>
    </source>
</reference>
<sequence length="1103" mass="121245">MKNPETLLDCLHTYAETQGDKTAFVFLKPGEDQIAVNFRDLNAHAQNIARNLLKVAEPGDRALMMYPAGLDFLEAFLGCLYAGVVAVPAYAPKKNRNAERILTIAHDCNPRLLLCSAETQRSVESEIAHAIEGADVIVTDQLTDASDVTLPDLCPDQLAFLQYTSGSTASPKGVMVTHRNIVANESLIKKYFQFTEKSVMVSWLPMFHDMGLIGGILGPLFVGAHSVLMAPNTFLRDPIKWLEAVSEHRATVTGAPNFAYDLCVKRITPEQKANLDLSSLRVAFNGSEPVRAETLERFSEEFVQCGFEPKSFFPCYGMAETTLLVSGGPPLTETKVVTVDLSQLEQHRIVDTIDGRPLVSCGQVGTDLEVKIVNPESFAECGENEVGEIWAHGDSVARGYWQREEASACSFQAKMSGDDRQWLRTGDYGFMRDGTLYVTGRLKDLIIIRGRNIYPQDIEELVEKHFDAIQPNCCAAFSLEAAGEEKLMVVAAGTREMVRWSNSGSDQNGELTNLNRKIDALRSDILNEFEVSLTDLVFVRPTAFPLTSSGKVQRQLTKRKFENGEFDVLFESAVRTPETVATSLSGSAELTELICETLAEWGRDEEQRLPPLDGHTTFTSLGVDSLAAADIGARLEKKLGFGIEADTLYDHHTIDQLSQFLSRRAPAGSACSCKEKGPLSQADYLDFFKEKLQRINHFREAGHDYFGTAIAHQEGSHVWVGDRKMLMMASYSYLGLINRPEINQAAEEAIQSYGTGAHGVRLLAGTFDAHRELEHEIADFFHADDAIVYSSGFMTNLATVAALVGKGDVVIGDELNHASIVDGCQFSAANFLMFAHNNLEELEALLKEHAGKRILVVVDAVYSMEGDIAPLPEIIDLCRQYGALLMVDEAHSLGVIGETGRGIQEHFNLPDDAIDIKMGTLSKSIASCGGFIAAKQEIIDYLKCNARGFIFSAALPAAQVGAARKCFEIIRREKHLAGRLRKLRDQFVTGLRELGFDVPPTESAVVPIIFSSEQETLEATGFCRKNGLFVVPVFYPAVPMDKPRIRATVTASLTEDEIDSALSVFQALSIARTQKGLSRLMNANGLEARTITLPQHESSYSTS</sequence>
<dbReference type="InterPro" id="IPR015422">
    <property type="entry name" value="PyrdxlP-dep_Trfase_small"/>
</dbReference>
<dbReference type="CDD" id="cd05931">
    <property type="entry name" value="FAAL"/>
    <property type="match status" value="1"/>
</dbReference>
<dbReference type="RefSeq" id="WP_105337551.1">
    <property type="nucleotide sequence ID" value="NZ_PUHZ01000021.1"/>
</dbReference>
<evidence type="ECO:0000256" key="5">
    <source>
        <dbReference type="ARBA" id="ARBA00022598"/>
    </source>
</evidence>
<dbReference type="Pfam" id="PF00501">
    <property type="entry name" value="AMP-binding"/>
    <property type="match status" value="1"/>
</dbReference>
<dbReference type="InterPro" id="IPR045851">
    <property type="entry name" value="AMP-bd_C_sf"/>
</dbReference>
<dbReference type="SUPFAM" id="SSF56801">
    <property type="entry name" value="Acetyl-CoA synthetase-like"/>
    <property type="match status" value="1"/>
</dbReference>
<dbReference type="Pfam" id="PF00155">
    <property type="entry name" value="Aminotran_1_2"/>
    <property type="match status" value="1"/>
</dbReference>
<dbReference type="PANTHER" id="PTHR22754">
    <property type="entry name" value="DISCO-INTERACTING PROTEIN 2 DIP2 -RELATED"/>
    <property type="match status" value="1"/>
</dbReference>
<evidence type="ECO:0000256" key="4">
    <source>
        <dbReference type="ARBA" id="ARBA00022553"/>
    </source>
</evidence>
<dbReference type="PROSITE" id="PS00599">
    <property type="entry name" value="AA_TRANSFER_CLASS_2"/>
    <property type="match status" value="1"/>
</dbReference>
<keyword evidence="5" id="KW-0436">Ligase</keyword>
<gene>
    <name evidence="8" type="ORF">C5Y93_21695</name>
</gene>
<dbReference type="GO" id="GO:0030170">
    <property type="term" value="F:pyridoxal phosphate binding"/>
    <property type="evidence" value="ECO:0007669"/>
    <property type="project" value="InterPro"/>
</dbReference>
<dbReference type="SUPFAM" id="SSF47336">
    <property type="entry name" value="ACP-like"/>
    <property type="match status" value="1"/>
</dbReference>
<dbReference type="InterPro" id="IPR009081">
    <property type="entry name" value="PP-bd_ACP"/>
</dbReference>
<dbReference type="InterPro" id="IPR020806">
    <property type="entry name" value="PKS_PP-bd"/>
</dbReference>
<dbReference type="InterPro" id="IPR040097">
    <property type="entry name" value="FAAL/FAAC"/>
</dbReference>
<dbReference type="GO" id="GO:0006633">
    <property type="term" value="P:fatty acid biosynthetic process"/>
    <property type="evidence" value="ECO:0007669"/>
    <property type="project" value="TreeGrafter"/>
</dbReference>
<comment type="cofactor">
    <cofactor evidence="1">
        <name>pyridoxal 5'-phosphate</name>
        <dbReference type="ChEBI" id="CHEBI:597326"/>
    </cofactor>
</comment>
<dbReference type="Gene3D" id="3.30.300.30">
    <property type="match status" value="1"/>
</dbReference>
<dbReference type="PANTHER" id="PTHR22754:SF32">
    <property type="entry name" value="DISCO-INTERACTING PROTEIN 2"/>
    <property type="match status" value="1"/>
</dbReference>
<dbReference type="AlphaFoldDB" id="A0A2S8GI70"/>
<dbReference type="GO" id="GO:0070566">
    <property type="term" value="F:adenylyltransferase activity"/>
    <property type="evidence" value="ECO:0007669"/>
    <property type="project" value="TreeGrafter"/>
</dbReference>
<dbReference type="CDD" id="cd06454">
    <property type="entry name" value="KBL_like"/>
    <property type="match status" value="1"/>
</dbReference>
<evidence type="ECO:0000259" key="7">
    <source>
        <dbReference type="PROSITE" id="PS50075"/>
    </source>
</evidence>
<dbReference type="GO" id="GO:0031177">
    <property type="term" value="F:phosphopantetheine binding"/>
    <property type="evidence" value="ECO:0007669"/>
    <property type="project" value="InterPro"/>
</dbReference>
<dbReference type="FunFam" id="3.40.50.12780:FF:000013">
    <property type="entry name" value="Long-chain-fatty-acid--AMP ligase FadD32"/>
    <property type="match status" value="1"/>
</dbReference>
<comment type="caution">
    <text evidence="8">The sequence shown here is derived from an EMBL/GenBank/DDBJ whole genome shotgun (WGS) entry which is preliminary data.</text>
</comment>
<dbReference type="SMART" id="SM01294">
    <property type="entry name" value="PKS_PP_betabranch"/>
    <property type="match status" value="1"/>
</dbReference>
<dbReference type="InterPro" id="IPR000873">
    <property type="entry name" value="AMP-dep_synth/lig_dom"/>
</dbReference>
<keyword evidence="3" id="KW-0596">Phosphopantetheine</keyword>
<dbReference type="InterPro" id="IPR036736">
    <property type="entry name" value="ACP-like_sf"/>
</dbReference>
<dbReference type="PROSITE" id="PS50075">
    <property type="entry name" value="CARRIER"/>
    <property type="match status" value="1"/>
</dbReference>
<dbReference type="Gene3D" id="3.90.1150.10">
    <property type="entry name" value="Aspartate Aminotransferase, domain 1"/>
    <property type="match status" value="1"/>
</dbReference>
<evidence type="ECO:0000256" key="3">
    <source>
        <dbReference type="ARBA" id="ARBA00022450"/>
    </source>
</evidence>
<feature type="domain" description="Carrier" evidence="7">
    <location>
        <begin position="588"/>
        <end position="665"/>
    </location>
</feature>
<dbReference type="EMBL" id="PUHZ01000021">
    <property type="protein sequence ID" value="PQO44152.1"/>
    <property type="molecule type" value="Genomic_DNA"/>
</dbReference>
<proteinExistence type="inferred from homology"/>
<dbReference type="SUPFAM" id="SSF53383">
    <property type="entry name" value="PLP-dependent transferases"/>
    <property type="match status" value="1"/>
</dbReference>
<dbReference type="Proteomes" id="UP000237819">
    <property type="component" value="Unassembled WGS sequence"/>
</dbReference>
<dbReference type="InterPro" id="IPR015421">
    <property type="entry name" value="PyrdxlP-dep_Trfase_major"/>
</dbReference>
<dbReference type="SMART" id="SM00823">
    <property type="entry name" value="PKS_PP"/>
    <property type="match status" value="1"/>
</dbReference>
<dbReference type="Gene3D" id="1.10.1200.10">
    <property type="entry name" value="ACP-like"/>
    <property type="match status" value="1"/>
</dbReference>
<protein>
    <recommendedName>
        <fullName evidence="7">Carrier domain-containing protein</fullName>
    </recommendedName>
</protein>
<keyword evidence="6" id="KW-0663">Pyridoxal phosphate</keyword>
<keyword evidence="4" id="KW-0597">Phosphoprotein</keyword>
<dbReference type="InterPro" id="IPR004839">
    <property type="entry name" value="Aminotransferase_I/II_large"/>
</dbReference>
<name>A0A2S8GI70_9BACT</name>